<name>A0AA40IBE5_CNENI</name>
<evidence type="ECO:0000313" key="2">
    <source>
        <dbReference type="Proteomes" id="UP001177744"/>
    </source>
</evidence>
<protein>
    <submittedName>
        <fullName evidence="1">Uncharacterized protein</fullName>
    </submittedName>
</protein>
<dbReference type="AlphaFoldDB" id="A0AA40IBE5"/>
<keyword evidence="2" id="KW-1185">Reference proteome</keyword>
<reference evidence="1" key="1">
    <citation type="submission" date="2023-06" db="EMBL/GenBank/DDBJ databases">
        <title>Reference genome for the Northern bat (Eptesicus nilssonii), a most northern bat species.</title>
        <authorList>
            <person name="Laine V.N."/>
            <person name="Pulliainen A.T."/>
            <person name="Lilley T.M."/>
        </authorList>
    </citation>
    <scope>NUCLEOTIDE SEQUENCE</scope>
    <source>
        <strain evidence="1">BLF_Eptnil</strain>
        <tissue evidence="1">Kidney</tissue>
    </source>
</reference>
<proteinExistence type="predicted"/>
<gene>
    <name evidence="1" type="ORF">QTO34_000426</name>
</gene>
<dbReference type="Proteomes" id="UP001177744">
    <property type="component" value="Unassembled WGS sequence"/>
</dbReference>
<dbReference type="EMBL" id="JAULJE010000001">
    <property type="protein sequence ID" value="KAK1346569.1"/>
    <property type="molecule type" value="Genomic_DNA"/>
</dbReference>
<accession>A0AA40IBE5</accession>
<sequence>MERELYAVGRNQDGGKVKQLNCTTHNNFKNTTKRQSVYHPEPWESWLNGRFTTKKEKERTNMEGLRYVGA</sequence>
<evidence type="ECO:0000313" key="1">
    <source>
        <dbReference type="EMBL" id="KAK1346569.1"/>
    </source>
</evidence>
<comment type="caution">
    <text evidence="1">The sequence shown here is derived from an EMBL/GenBank/DDBJ whole genome shotgun (WGS) entry which is preliminary data.</text>
</comment>
<organism evidence="1 2">
    <name type="scientific">Cnephaeus nilssonii</name>
    <name type="common">Northern bat</name>
    <name type="synonym">Eptesicus nilssonii</name>
    <dbReference type="NCBI Taxonomy" id="3371016"/>
    <lineage>
        <taxon>Eukaryota</taxon>
        <taxon>Metazoa</taxon>
        <taxon>Chordata</taxon>
        <taxon>Craniata</taxon>
        <taxon>Vertebrata</taxon>
        <taxon>Euteleostomi</taxon>
        <taxon>Mammalia</taxon>
        <taxon>Eutheria</taxon>
        <taxon>Laurasiatheria</taxon>
        <taxon>Chiroptera</taxon>
        <taxon>Yangochiroptera</taxon>
        <taxon>Vespertilionidae</taxon>
        <taxon>Cnephaeus</taxon>
    </lineage>
</organism>